<gene>
    <name evidence="2" type="ORF">GMARGA_LOCUS4008</name>
</gene>
<feature type="coiled-coil region" evidence="1">
    <location>
        <begin position="3"/>
        <end position="37"/>
    </location>
</feature>
<keyword evidence="1" id="KW-0175">Coiled coil</keyword>
<evidence type="ECO:0000313" key="3">
    <source>
        <dbReference type="Proteomes" id="UP000789901"/>
    </source>
</evidence>
<reference evidence="2 3" key="1">
    <citation type="submission" date="2021-06" db="EMBL/GenBank/DDBJ databases">
        <authorList>
            <person name="Kallberg Y."/>
            <person name="Tangrot J."/>
            <person name="Rosling A."/>
        </authorList>
    </citation>
    <scope>NUCLEOTIDE SEQUENCE [LARGE SCALE GENOMIC DNA]</scope>
    <source>
        <strain evidence="2 3">120-4 pot B 10/14</strain>
    </source>
</reference>
<accession>A0ABM8W6N1</accession>
<name>A0ABM8W6N1_GIGMA</name>
<evidence type="ECO:0000256" key="1">
    <source>
        <dbReference type="SAM" id="Coils"/>
    </source>
</evidence>
<protein>
    <submittedName>
        <fullName evidence="2">22653_t:CDS:1</fullName>
    </submittedName>
</protein>
<keyword evidence="3" id="KW-1185">Reference proteome</keyword>
<organism evidence="2 3">
    <name type="scientific">Gigaspora margarita</name>
    <dbReference type="NCBI Taxonomy" id="4874"/>
    <lineage>
        <taxon>Eukaryota</taxon>
        <taxon>Fungi</taxon>
        <taxon>Fungi incertae sedis</taxon>
        <taxon>Mucoromycota</taxon>
        <taxon>Glomeromycotina</taxon>
        <taxon>Glomeromycetes</taxon>
        <taxon>Diversisporales</taxon>
        <taxon>Gigasporaceae</taxon>
        <taxon>Gigaspora</taxon>
    </lineage>
</organism>
<comment type="caution">
    <text evidence="2">The sequence shown here is derived from an EMBL/GenBank/DDBJ whole genome shotgun (WGS) entry which is preliminary data.</text>
</comment>
<sequence length="105" mass="12954">MAKKDLDNVKQEFKKDIAEMKQEFERKIFEMEQESEKNTQLMELYEQERFERLSRQVYTLINDFTNETYFYVEGEKLPDSSLIQLEEPSIVYEEFIEYEEKNRKL</sequence>
<evidence type="ECO:0000313" key="2">
    <source>
        <dbReference type="EMBL" id="CAG8539391.1"/>
    </source>
</evidence>
<dbReference type="EMBL" id="CAJVQB010001523">
    <property type="protein sequence ID" value="CAG8539391.1"/>
    <property type="molecule type" value="Genomic_DNA"/>
</dbReference>
<dbReference type="Proteomes" id="UP000789901">
    <property type="component" value="Unassembled WGS sequence"/>
</dbReference>
<proteinExistence type="predicted"/>